<dbReference type="RefSeq" id="WP_202996842.1">
    <property type="nucleotide sequence ID" value="NZ_JAENHO010000013.1"/>
</dbReference>
<gene>
    <name evidence="2" type="ORF">JKJ07_38020</name>
</gene>
<name>A0ABS1W073_9ACTN</name>
<dbReference type="PANTHER" id="PTHR11695">
    <property type="entry name" value="ALCOHOL DEHYDROGENASE RELATED"/>
    <property type="match status" value="1"/>
</dbReference>
<evidence type="ECO:0000313" key="2">
    <source>
        <dbReference type="EMBL" id="MBL7260135.1"/>
    </source>
</evidence>
<dbReference type="PANTHER" id="PTHR11695:SF294">
    <property type="entry name" value="RETICULON-4-INTERACTING PROTEIN 1, MITOCHONDRIAL"/>
    <property type="match status" value="1"/>
</dbReference>
<dbReference type="InterPro" id="IPR020843">
    <property type="entry name" value="ER"/>
</dbReference>
<organism evidence="2 3">
    <name type="scientific">Paractinoplanes lichenicola</name>
    <dbReference type="NCBI Taxonomy" id="2802976"/>
    <lineage>
        <taxon>Bacteria</taxon>
        <taxon>Bacillati</taxon>
        <taxon>Actinomycetota</taxon>
        <taxon>Actinomycetes</taxon>
        <taxon>Micromonosporales</taxon>
        <taxon>Micromonosporaceae</taxon>
        <taxon>Paractinoplanes</taxon>
    </lineage>
</organism>
<dbReference type="InterPro" id="IPR013154">
    <property type="entry name" value="ADH-like_N"/>
</dbReference>
<dbReference type="InterPro" id="IPR050700">
    <property type="entry name" value="YIM1/Zinc_Alcohol_DH_Fams"/>
</dbReference>
<sequence length="321" mass="33630">MTHRHSKRLQYHRYGGPEVLRLEEFEPPRPGRGEILVRVKAAAANAMDWKIRNGELRLWTGRGFPRGVGNDFSGVVEAVGPGVTRLRAGDPVLGGTTPKGAGAYAELVVAAEDAVVRKPAELSFEQAAALPVVGVTAYQAVLGKSPLREGQAAFVNGCLGGVGRAAAQLALLAGASVAGSCRAADADEARELGISPVVGYDFDPAPLRGRFDLVFDTAGTLTAAAARTLLKPGGRILDIVPSAVKFARSALPGPYRVLMGRTSTADLDEVARLTAQGRLRIPIARTVPLADAIPALTELEQHRTPRGGKLIIVPGGSAMSR</sequence>
<dbReference type="Gene3D" id="3.90.180.10">
    <property type="entry name" value="Medium-chain alcohol dehydrogenases, catalytic domain"/>
    <property type="match status" value="1"/>
</dbReference>
<accession>A0ABS1W073</accession>
<dbReference type="CDD" id="cd05289">
    <property type="entry name" value="MDR_like_2"/>
    <property type="match status" value="1"/>
</dbReference>
<dbReference type="EMBL" id="JAENHO010000013">
    <property type="protein sequence ID" value="MBL7260135.1"/>
    <property type="molecule type" value="Genomic_DNA"/>
</dbReference>
<dbReference type="SMART" id="SM00829">
    <property type="entry name" value="PKS_ER"/>
    <property type="match status" value="1"/>
</dbReference>
<dbReference type="Gene3D" id="3.40.50.720">
    <property type="entry name" value="NAD(P)-binding Rossmann-like Domain"/>
    <property type="match status" value="1"/>
</dbReference>
<dbReference type="InterPro" id="IPR011032">
    <property type="entry name" value="GroES-like_sf"/>
</dbReference>
<protein>
    <submittedName>
        <fullName evidence="2">NADP-dependent oxidoreductase</fullName>
    </submittedName>
</protein>
<dbReference type="SUPFAM" id="SSF51735">
    <property type="entry name" value="NAD(P)-binding Rossmann-fold domains"/>
    <property type="match status" value="1"/>
</dbReference>
<reference evidence="2 3" key="1">
    <citation type="submission" date="2021-01" db="EMBL/GenBank/DDBJ databases">
        <title>Actinoplanes sp. nov. LDG1-01 isolated from lichen.</title>
        <authorList>
            <person name="Saeng-In P."/>
            <person name="Phongsopitanun W."/>
            <person name="Kanchanasin P."/>
            <person name="Yuki M."/>
            <person name="Kudo T."/>
            <person name="Ohkuma M."/>
            <person name="Tanasupawat S."/>
        </authorList>
    </citation>
    <scope>NUCLEOTIDE SEQUENCE [LARGE SCALE GENOMIC DNA]</scope>
    <source>
        <strain evidence="2 3">LDG1-01</strain>
    </source>
</reference>
<dbReference type="Pfam" id="PF13602">
    <property type="entry name" value="ADH_zinc_N_2"/>
    <property type="match status" value="1"/>
</dbReference>
<dbReference type="Pfam" id="PF08240">
    <property type="entry name" value="ADH_N"/>
    <property type="match status" value="1"/>
</dbReference>
<dbReference type="InterPro" id="IPR036291">
    <property type="entry name" value="NAD(P)-bd_dom_sf"/>
</dbReference>
<dbReference type="Proteomes" id="UP000598996">
    <property type="component" value="Unassembled WGS sequence"/>
</dbReference>
<evidence type="ECO:0000313" key="3">
    <source>
        <dbReference type="Proteomes" id="UP000598996"/>
    </source>
</evidence>
<feature type="domain" description="Enoyl reductase (ER)" evidence="1">
    <location>
        <begin position="15"/>
        <end position="312"/>
    </location>
</feature>
<evidence type="ECO:0000259" key="1">
    <source>
        <dbReference type="SMART" id="SM00829"/>
    </source>
</evidence>
<dbReference type="SUPFAM" id="SSF50129">
    <property type="entry name" value="GroES-like"/>
    <property type="match status" value="1"/>
</dbReference>
<proteinExistence type="predicted"/>
<keyword evidence="3" id="KW-1185">Reference proteome</keyword>
<comment type="caution">
    <text evidence="2">The sequence shown here is derived from an EMBL/GenBank/DDBJ whole genome shotgun (WGS) entry which is preliminary data.</text>
</comment>